<dbReference type="GO" id="GO:0016787">
    <property type="term" value="F:hydrolase activity"/>
    <property type="evidence" value="ECO:0007669"/>
    <property type="project" value="UniProtKB-KW"/>
</dbReference>
<evidence type="ECO:0000313" key="3">
    <source>
        <dbReference type="Proteomes" id="UP000319210"/>
    </source>
</evidence>
<feature type="domain" description="AB hydrolase-1" evidence="1">
    <location>
        <begin position="23"/>
        <end position="263"/>
    </location>
</feature>
<accession>A0A4Y3R5D3</accession>
<protein>
    <submittedName>
        <fullName evidence="2">Alpha/beta hydrolase</fullName>
    </submittedName>
</protein>
<dbReference type="PANTHER" id="PTHR46438:SF11">
    <property type="entry name" value="LIPASE-RELATED"/>
    <property type="match status" value="1"/>
</dbReference>
<reference evidence="2 3" key="1">
    <citation type="submission" date="2019-06" db="EMBL/GenBank/DDBJ databases">
        <title>Whole genome shotgun sequence of Streptomyces cacaoi subsp. cacaoi NBRC 12748.</title>
        <authorList>
            <person name="Hosoyama A."/>
            <person name="Uohara A."/>
            <person name="Ohji S."/>
            <person name="Ichikawa N."/>
        </authorList>
    </citation>
    <scope>NUCLEOTIDE SEQUENCE [LARGE SCALE GENOMIC DNA]</scope>
    <source>
        <strain evidence="2 3">NBRC 12748</strain>
    </source>
</reference>
<dbReference type="InterPro" id="IPR000073">
    <property type="entry name" value="AB_hydrolase_1"/>
</dbReference>
<gene>
    <name evidence="2" type="ORF">SCA03_53450</name>
</gene>
<evidence type="ECO:0000313" key="2">
    <source>
        <dbReference type="EMBL" id="GEB52794.1"/>
    </source>
</evidence>
<dbReference type="PRINTS" id="PR00111">
    <property type="entry name" value="ABHYDROLASE"/>
</dbReference>
<keyword evidence="2" id="KW-0378">Hydrolase</keyword>
<dbReference type="EMBL" id="BJMM01000036">
    <property type="protein sequence ID" value="GEB52794.1"/>
    <property type="molecule type" value="Genomic_DNA"/>
</dbReference>
<name>A0A4Y3R5D3_STRCI</name>
<dbReference type="PRINTS" id="PR00412">
    <property type="entry name" value="EPOXHYDRLASE"/>
</dbReference>
<dbReference type="InterPro" id="IPR000639">
    <property type="entry name" value="Epox_hydrolase-like"/>
</dbReference>
<dbReference type="Gene3D" id="3.40.50.1820">
    <property type="entry name" value="alpha/beta hydrolase"/>
    <property type="match status" value="1"/>
</dbReference>
<dbReference type="SUPFAM" id="SSF53474">
    <property type="entry name" value="alpha/beta-Hydrolases"/>
    <property type="match status" value="1"/>
</dbReference>
<evidence type="ECO:0000259" key="1">
    <source>
        <dbReference type="Pfam" id="PF00561"/>
    </source>
</evidence>
<comment type="caution">
    <text evidence="2">The sequence shown here is derived from an EMBL/GenBank/DDBJ whole genome shotgun (WGS) entry which is preliminary data.</text>
</comment>
<dbReference type="Proteomes" id="UP000319210">
    <property type="component" value="Unassembled WGS sequence"/>
</dbReference>
<dbReference type="InterPro" id="IPR029058">
    <property type="entry name" value="AB_hydrolase_fold"/>
</dbReference>
<proteinExistence type="predicted"/>
<dbReference type="PANTHER" id="PTHR46438">
    <property type="entry name" value="ALPHA/BETA-HYDROLASES SUPERFAMILY PROTEIN"/>
    <property type="match status" value="1"/>
</dbReference>
<keyword evidence="3" id="KW-1185">Reference proteome</keyword>
<dbReference type="Pfam" id="PF00561">
    <property type="entry name" value="Abhydrolase_1"/>
    <property type="match status" value="1"/>
</dbReference>
<dbReference type="AlphaFoldDB" id="A0A4Y3R5D3"/>
<sequence length="278" mass="30370">MTSGSVTGAYELHYHRAGPPDAPPLVLLHGSGPGVSGMSNFAGNLPVLARTFRTYVPDMPAFGRSPGPDGWKARYPVVAAEALRFFLDELGIERAHLLGNSMGGNVAAEFALAHPDRADRLVLMGPGGLAVNTFGPEQSEGTKRLFAFLAEPSREAMRAWVETMVADPALITDALLDERMAMATAPGAVERALSVFGTFADPRFADDAPLWARASRLTHRTLVTWGRDDRMLPYEGALFPFRQLPDAELHVFARCGHWAQVERKAEFERVVVEFLTRP</sequence>
<organism evidence="2 3">
    <name type="scientific">Streptomyces cacaoi</name>
    <dbReference type="NCBI Taxonomy" id="1898"/>
    <lineage>
        <taxon>Bacteria</taxon>
        <taxon>Bacillati</taxon>
        <taxon>Actinomycetota</taxon>
        <taxon>Actinomycetes</taxon>
        <taxon>Kitasatosporales</taxon>
        <taxon>Streptomycetaceae</taxon>
        <taxon>Streptomyces</taxon>
    </lineage>
</organism>